<dbReference type="Proteomes" id="UP000287853">
    <property type="component" value="Unassembled WGS sequence"/>
</dbReference>
<dbReference type="AlphaFoldDB" id="A0A444J448"/>
<accession>A0A444J448</accession>
<evidence type="ECO:0000313" key="3">
    <source>
        <dbReference type="Proteomes" id="UP000287853"/>
    </source>
</evidence>
<protein>
    <submittedName>
        <fullName evidence="2">Uncharacterized protein</fullName>
    </submittedName>
</protein>
<reference evidence="2 3" key="1">
    <citation type="submission" date="2017-01" db="EMBL/GenBank/DDBJ databases">
        <title>The cable genome- insights into the physiology and evolution of filamentous bacteria capable of sulfide oxidation via long distance electron transfer.</title>
        <authorList>
            <person name="Schreiber L."/>
            <person name="Bjerg J.T."/>
            <person name="Boggild A."/>
            <person name="Van De Vossenberg J."/>
            <person name="Meysman F."/>
            <person name="Nielsen L.P."/>
            <person name="Schramm A."/>
            <person name="Kjeldsen K.U."/>
        </authorList>
    </citation>
    <scope>NUCLEOTIDE SEQUENCE [LARGE SCALE GENOMIC DNA]</scope>
    <source>
        <strain evidence="2">MCF</strain>
    </source>
</reference>
<name>A0A444J448_9BACT</name>
<evidence type="ECO:0000313" key="2">
    <source>
        <dbReference type="EMBL" id="RWX47849.1"/>
    </source>
</evidence>
<gene>
    <name evidence="2" type="ORF">H206_05571</name>
</gene>
<organism evidence="2 3">
    <name type="scientific">Candidatus Electrothrix aarhusensis</name>
    <dbReference type="NCBI Taxonomy" id="1859131"/>
    <lineage>
        <taxon>Bacteria</taxon>
        <taxon>Pseudomonadati</taxon>
        <taxon>Thermodesulfobacteriota</taxon>
        <taxon>Desulfobulbia</taxon>
        <taxon>Desulfobulbales</taxon>
        <taxon>Desulfobulbaceae</taxon>
        <taxon>Candidatus Electrothrix</taxon>
    </lineage>
</organism>
<dbReference type="EMBL" id="MTKO01000019">
    <property type="protein sequence ID" value="RWX47849.1"/>
    <property type="molecule type" value="Genomic_DNA"/>
</dbReference>
<sequence>MFRPVTGDGPSAPNHLHGSSARRCSSFAGEPFLPREGPLLRTPVEDDQVTGVRASSVGIAINLAQPLVAGGLPTIRGCTSLISTRLLRPPKRISRSILPRPAAYSRSTMPPPLTMRWRKAMSSKCGKASV</sequence>
<comment type="caution">
    <text evidence="2">The sequence shown here is derived from an EMBL/GenBank/DDBJ whole genome shotgun (WGS) entry which is preliminary data.</text>
</comment>
<evidence type="ECO:0000256" key="1">
    <source>
        <dbReference type="SAM" id="MobiDB-lite"/>
    </source>
</evidence>
<keyword evidence="3" id="KW-1185">Reference proteome</keyword>
<feature type="region of interest" description="Disordered" evidence="1">
    <location>
        <begin position="1"/>
        <end position="29"/>
    </location>
</feature>
<proteinExistence type="predicted"/>